<dbReference type="SUPFAM" id="SSF51735">
    <property type="entry name" value="NAD(P)-binding Rossmann-fold domains"/>
    <property type="match status" value="1"/>
</dbReference>
<feature type="domain" description="Gfo/Idh/MocA-like oxidoreductase N-terminal" evidence="3">
    <location>
        <begin position="2"/>
        <end position="119"/>
    </location>
</feature>
<proteinExistence type="inferred from homology"/>
<dbReference type="PANTHER" id="PTHR22604">
    <property type="entry name" value="OXIDOREDUCTASES"/>
    <property type="match status" value="1"/>
</dbReference>
<dbReference type="Proteomes" id="UP000002071">
    <property type="component" value="Chromosome"/>
</dbReference>
<evidence type="ECO:0000259" key="3">
    <source>
        <dbReference type="Pfam" id="PF01408"/>
    </source>
</evidence>
<dbReference type="Gene3D" id="3.30.360.10">
    <property type="entry name" value="Dihydrodipicolinate Reductase, domain 2"/>
    <property type="match status" value="1"/>
</dbReference>
<dbReference type="KEGG" id="hut:Huta_0347"/>
<dbReference type="Gene3D" id="3.40.50.720">
    <property type="entry name" value="NAD(P)-binding Rossmann-like Domain"/>
    <property type="match status" value="1"/>
</dbReference>
<evidence type="ECO:0000313" key="5">
    <source>
        <dbReference type="EMBL" id="ACV10534.1"/>
    </source>
</evidence>
<comment type="similarity">
    <text evidence="1">Belongs to the Gfo/Idh/MocA family.</text>
</comment>
<evidence type="ECO:0000256" key="1">
    <source>
        <dbReference type="ARBA" id="ARBA00010928"/>
    </source>
</evidence>
<name>C7NR97_HALUD</name>
<reference evidence="5 6" key="1">
    <citation type="journal article" date="2009" name="Stand. Genomic Sci.">
        <title>Complete genome sequence of Halorhabdus utahensis type strain (AX-2).</title>
        <authorList>
            <person name="Anderson I."/>
            <person name="Tindall B.J."/>
            <person name="Pomrenke H."/>
            <person name="Goker M."/>
            <person name="Lapidus A."/>
            <person name="Nolan M."/>
            <person name="Copeland A."/>
            <person name="Glavina Del Rio T."/>
            <person name="Chen F."/>
            <person name="Tice H."/>
            <person name="Cheng J.F."/>
            <person name="Lucas S."/>
            <person name="Chertkov O."/>
            <person name="Bruce D."/>
            <person name="Brettin T."/>
            <person name="Detter J.C."/>
            <person name="Han C."/>
            <person name="Goodwin L."/>
            <person name="Land M."/>
            <person name="Hauser L."/>
            <person name="Chang Y.J."/>
            <person name="Jeffries C.D."/>
            <person name="Pitluck S."/>
            <person name="Pati A."/>
            <person name="Mavromatis K."/>
            <person name="Ivanova N."/>
            <person name="Ovchinnikova G."/>
            <person name="Chen A."/>
            <person name="Palaniappan K."/>
            <person name="Chain P."/>
            <person name="Rohde M."/>
            <person name="Bristow J."/>
            <person name="Eisen J.A."/>
            <person name="Markowitz V."/>
            <person name="Hugenholtz P."/>
            <person name="Kyrpides N.C."/>
            <person name="Klenk H.P."/>
        </authorList>
    </citation>
    <scope>NUCLEOTIDE SEQUENCE [LARGE SCALE GENOMIC DNA]</scope>
    <source>
        <strain evidence="6">DSM 12940 / JCM 11049 / AX-2</strain>
    </source>
</reference>
<feature type="domain" description="GFO/IDH/MocA-like oxidoreductase" evidence="4">
    <location>
        <begin position="141"/>
        <end position="243"/>
    </location>
</feature>
<dbReference type="Pfam" id="PF22725">
    <property type="entry name" value="GFO_IDH_MocA_C3"/>
    <property type="match status" value="1"/>
</dbReference>
<protein>
    <submittedName>
        <fullName evidence="5">Oxidoreductase domain protein</fullName>
    </submittedName>
</protein>
<dbReference type="GeneID" id="8382611"/>
<keyword evidence="2" id="KW-0560">Oxidoreductase</keyword>
<accession>C7NR97</accession>
<evidence type="ECO:0000313" key="6">
    <source>
        <dbReference type="Proteomes" id="UP000002071"/>
    </source>
</evidence>
<dbReference type="eggNOG" id="arCOG01622">
    <property type="taxonomic scope" value="Archaea"/>
</dbReference>
<dbReference type="GO" id="GO:0016491">
    <property type="term" value="F:oxidoreductase activity"/>
    <property type="evidence" value="ECO:0007669"/>
    <property type="project" value="UniProtKB-KW"/>
</dbReference>
<dbReference type="AlphaFoldDB" id="C7NR97"/>
<dbReference type="RefSeq" id="WP_012795411.1">
    <property type="nucleotide sequence ID" value="NC_013158.1"/>
</dbReference>
<dbReference type="InterPro" id="IPR036291">
    <property type="entry name" value="NAD(P)-bd_dom_sf"/>
</dbReference>
<gene>
    <name evidence="5" type="ordered locus">Huta_0347</name>
</gene>
<dbReference type="SUPFAM" id="SSF55347">
    <property type="entry name" value="Glyceraldehyde-3-phosphate dehydrogenase-like, C-terminal domain"/>
    <property type="match status" value="1"/>
</dbReference>
<dbReference type="EMBL" id="CP001687">
    <property type="protein sequence ID" value="ACV10534.1"/>
    <property type="molecule type" value="Genomic_DNA"/>
</dbReference>
<dbReference type="InterPro" id="IPR000683">
    <property type="entry name" value="Gfo/Idh/MocA-like_OxRdtase_N"/>
</dbReference>
<dbReference type="PANTHER" id="PTHR22604:SF105">
    <property type="entry name" value="TRANS-1,2-DIHYDROBENZENE-1,2-DIOL DEHYDROGENASE"/>
    <property type="match status" value="1"/>
</dbReference>
<dbReference type="InterPro" id="IPR050984">
    <property type="entry name" value="Gfo/Idh/MocA_domain"/>
</dbReference>
<dbReference type="STRING" id="519442.Huta_0347"/>
<dbReference type="Pfam" id="PF01408">
    <property type="entry name" value="GFO_IDH_MocA"/>
    <property type="match status" value="1"/>
</dbReference>
<dbReference type="GO" id="GO:0000166">
    <property type="term" value="F:nucleotide binding"/>
    <property type="evidence" value="ECO:0007669"/>
    <property type="project" value="InterPro"/>
</dbReference>
<organism evidence="5 6">
    <name type="scientific">Halorhabdus utahensis (strain DSM 12940 / JCM 11049 / AX-2)</name>
    <dbReference type="NCBI Taxonomy" id="519442"/>
    <lineage>
        <taxon>Archaea</taxon>
        <taxon>Methanobacteriati</taxon>
        <taxon>Methanobacteriota</taxon>
        <taxon>Stenosarchaea group</taxon>
        <taxon>Halobacteria</taxon>
        <taxon>Halobacteriales</taxon>
        <taxon>Haloarculaceae</taxon>
        <taxon>Halorhabdus</taxon>
    </lineage>
</organism>
<dbReference type="InterPro" id="IPR055170">
    <property type="entry name" value="GFO_IDH_MocA-like_dom"/>
</dbReference>
<evidence type="ECO:0000259" key="4">
    <source>
        <dbReference type="Pfam" id="PF22725"/>
    </source>
</evidence>
<sequence>MRFGILSTAGIARSALLPAIERSAHDVTAIASRDVDRAETVAADLGIPNAYGNYDAMLAEAPIDAVYNPLPNALHAEWTMRAADAGLDILCEKPVAVDEKQAREMFEYCDRQDVTLMEAFMYRFHPRTERAAEIVSEDFLNVRSGSARFTFSLRGNPDDIRLDPDLAGGSLMDLGCYTVSAMRLFLGEPERVYATSVDTRDAGVDSQLTGILEFESGATAQIHSGFDTPFVESYRVEAENGWLAAENVFGADPNQSVSIEYEVDGRHVTEEFDPVDPYQREVEHFAEAVESGSTPRIDEAESVRNMAVIDALYESADRGQPVSLS</sequence>
<evidence type="ECO:0000256" key="2">
    <source>
        <dbReference type="ARBA" id="ARBA00023002"/>
    </source>
</evidence>
<dbReference type="OrthoDB" id="25239at2157"/>
<dbReference type="HOGENOM" id="CLU_023194_5_0_2"/>
<keyword evidence="6" id="KW-1185">Reference proteome</keyword>